<dbReference type="InterPro" id="IPR011047">
    <property type="entry name" value="Quinoprotein_ADH-like_sf"/>
</dbReference>
<feature type="domain" description="Pyrrolo-quinoline quinone repeat" evidence="1">
    <location>
        <begin position="60"/>
        <end position="187"/>
    </location>
</feature>
<evidence type="ECO:0000313" key="3">
    <source>
        <dbReference type="Proteomes" id="UP001602245"/>
    </source>
</evidence>
<organism evidence="2 3">
    <name type="scientific">Paractinoplanes globisporus</name>
    <dbReference type="NCBI Taxonomy" id="113565"/>
    <lineage>
        <taxon>Bacteria</taxon>
        <taxon>Bacillati</taxon>
        <taxon>Actinomycetota</taxon>
        <taxon>Actinomycetes</taxon>
        <taxon>Micromonosporales</taxon>
        <taxon>Micromonosporaceae</taxon>
        <taxon>Paractinoplanes</taxon>
    </lineage>
</organism>
<protein>
    <submittedName>
        <fullName evidence="2">PQQ-binding-like beta-propeller repeat protein</fullName>
    </submittedName>
</protein>
<comment type="caution">
    <text evidence="2">The sequence shown here is derived from an EMBL/GenBank/DDBJ whole genome shotgun (WGS) entry which is preliminary data.</text>
</comment>
<dbReference type="Proteomes" id="UP001602245">
    <property type="component" value="Unassembled WGS sequence"/>
</dbReference>
<evidence type="ECO:0000259" key="1">
    <source>
        <dbReference type="Pfam" id="PF13360"/>
    </source>
</evidence>
<reference evidence="2 3" key="1">
    <citation type="submission" date="2024-10" db="EMBL/GenBank/DDBJ databases">
        <title>The Natural Products Discovery Center: Release of the First 8490 Sequenced Strains for Exploring Actinobacteria Biosynthetic Diversity.</title>
        <authorList>
            <person name="Kalkreuter E."/>
            <person name="Kautsar S.A."/>
            <person name="Yang D."/>
            <person name="Bader C.D."/>
            <person name="Teijaro C.N."/>
            <person name="Fluegel L."/>
            <person name="Davis C.M."/>
            <person name="Simpson J.R."/>
            <person name="Lauterbach L."/>
            <person name="Steele A.D."/>
            <person name="Gui C."/>
            <person name="Meng S."/>
            <person name="Li G."/>
            <person name="Viehrig K."/>
            <person name="Ye F."/>
            <person name="Su P."/>
            <person name="Kiefer A.F."/>
            <person name="Nichols A."/>
            <person name="Cepeda A.J."/>
            <person name="Yan W."/>
            <person name="Fan B."/>
            <person name="Jiang Y."/>
            <person name="Adhikari A."/>
            <person name="Zheng C.-J."/>
            <person name="Schuster L."/>
            <person name="Cowan T.M."/>
            <person name="Smanski M.J."/>
            <person name="Chevrette M.G."/>
            <person name="De Carvalho L.P.S."/>
            <person name="Shen B."/>
        </authorList>
    </citation>
    <scope>NUCLEOTIDE SEQUENCE [LARGE SCALE GENOMIC DNA]</scope>
    <source>
        <strain evidence="2 3">NPDC000087</strain>
    </source>
</reference>
<evidence type="ECO:0000313" key="2">
    <source>
        <dbReference type="EMBL" id="MFF5293611.1"/>
    </source>
</evidence>
<dbReference type="EMBL" id="JBIAZU010000005">
    <property type="protein sequence ID" value="MFF5293611.1"/>
    <property type="molecule type" value="Genomic_DNA"/>
</dbReference>
<dbReference type="Pfam" id="PF13360">
    <property type="entry name" value="PQQ_2"/>
    <property type="match status" value="1"/>
</dbReference>
<dbReference type="PANTHER" id="PTHR34512:SF30">
    <property type="entry name" value="OUTER MEMBRANE PROTEIN ASSEMBLY FACTOR BAMB"/>
    <property type="match status" value="1"/>
</dbReference>
<dbReference type="PANTHER" id="PTHR34512">
    <property type="entry name" value="CELL SURFACE PROTEIN"/>
    <property type="match status" value="1"/>
</dbReference>
<dbReference type="Gene3D" id="2.130.10.10">
    <property type="entry name" value="YVTN repeat-like/Quinoprotein amine dehydrogenase"/>
    <property type="match status" value="2"/>
</dbReference>
<gene>
    <name evidence="2" type="ORF">ACFY35_29615</name>
</gene>
<name>A0ABW6WN21_9ACTN</name>
<proteinExistence type="predicted"/>
<accession>A0ABW6WN21</accession>
<sequence>MSTIELGEVSSAPGAEPAAEFDLRLVRKLALAASLLLCLVCAGGSARPGQNGVRPLWSVPIAESDGTTLGGDTLYLHRGSELTAYDLATGAVRWRTAISDTLGYAQLAGDLLLLPADPQTGQQGDVFTQFSRSTVAIDARTGARLWSASGEPMVVAGGTVLMADHNDKAGLSGLRLIRLDDRETVWRRDATGVTAVAFALVGDEPAKVITVTDDGLAEVLRFADGGLEAQARIDWARSQPQRGQFNDIAASGDHLVVNRNDQGTAVLSVYRLDTLALRWRTDGTDGYAFPCGPGVCLSNARGLTSYDADSGRERWRVPGTGNGWSPTPDRVVVDEPGEVGEQYLIDANTGARVGQVSPGETVWNTEPDEALLVLKPTDTPPQRTSITRWDLATGRRDLLGSIERIVVNRCQAVAHYLGCYQNDAYTITAVG</sequence>
<dbReference type="RefSeq" id="WP_020513245.1">
    <property type="nucleotide sequence ID" value="NZ_JBIAZU010000005.1"/>
</dbReference>
<dbReference type="InterPro" id="IPR015943">
    <property type="entry name" value="WD40/YVTN_repeat-like_dom_sf"/>
</dbReference>
<dbReference type="InterPro" id="IPR002372">
    <property type="entry name" value="PQQ_rpt_dom"/>
</dbReference>
<dbReference type="SUPFAM" id="SSF50998">
    <property type="entry name" value="Quinoprotein alcohol dehydrogenase-like"/>
    <property type="match status" value="1"/>
</dbReference>
<keyword evidence="3" id="KW-1185">Reference proteome</keyword>